<keyword evidence="3" id="KW-1185">Reference proteome</keyword>
<evidence type="ECO:0000313" key="3">
    <source>
        <dbReference type="Proteomes" id="UP001589628"/>
    </source>
</evidence>
<dbReference type="InterPro" id="IPR007863">
    <property type="entry name" value="Peptidase_M16_C"/>
</dbReference>
<accession>A0ABV5Z788</accession>
<comment type="caution">
    <text evidence="2">The sequence shown here is derived from an EMBL/GenBank/DDBJ whole genome shotgun (WGS) entry which is preliminary data.</text>
</comment>
<dbReference type="InterPro" id="IPR011765">
    <property type="entry name" value="Pept_M16_N"/>
</dbReference>
<dbReference type="InterPro" id="IPR013578">
    <property type="entry name" value="Peptidase_M16C_assoc"/>
</dbReference>
<dbReference type="PANTHER" id="PTHR43016">
    <property type="entry name" value="PRESEQUENCE PROTEASE"/>
    <property type="match status" value="1"/>
</dbReference>
<dbReference type="Pfam" id="PF08367">
    <property type="entry name" value="M16C_assoc"/>
    <property type="match status" value="1"/>
</dbReference>
<dbReference type="Gene3D" id="3.30.830.10">
    <property type="entry name" value="Metalloenzyme, LuxS/M16 peptidase-like"/>
    <property type="match status" value="4"/>
</dbReference>
<evidence type="ECO:0000259" key="1">
    <source>
        <dbReference type="SMART" id="SM01264"/>
    </source>
</evidence>
<dbReference type="InterPro" id="IPR055130">
    <property type="entry name" value="PreP_C"/>
</dbReference>
<dbReference type="Pfam" id="PF00675">
    <property type="entry name" value="Peptidase_M16"/>
    <property type="match status" value="1"/>
</dbReference>
<evidence type="ECO:0000313" key="2">
    <source>
        <dbReference type="EMBL" id="MFB9885142.1"/>
    </source>
</evidence>
<proteinExistence type="predicted"/>
<name>A0ABV5Z788_9GAMM</name>
<dbReference type="Proteomes" id="UP001589628">
    <property type="component" value="Unassembled WGS sequence"/>
</dbReference>
<dbReference type="PANTHER" id="PTHR43016:SF13">
    <property type="entry name" value="PRESEQUENCE PROTEASE, MITOCHONDRIAL"/>
    <property type="match status" value="1"/>
</dbReference>
<gene>
    <name evidence="2" type="ORF">ACFFLH_01775</name>
</gene>
<dbReference type="Pfam" id="PF22516">
    <property type="entry name" value="PreP_C"/>
    <property type="match status" value="1"/>
</dbReference>
<reference evidence="2 3" key="1">
    <citation type="submission" date="2024-09" db="EMBL/GenBank/DDBJ databases">
        <authorList>
            <person name="Sun Q."/>
            <person name="Mori K."/>
        </authorList>
    </citation>
    <scope>NUCLEOTIDE SEQUENCE [LARGE SCALE GENOMIC DNA]</scope>
    <source>
        <strain evidence="2 3">ATCC 51285</strain>
    </source>
</reference>
<dbReference type="EMBL" id="JBHLZN010000001">
    <property type="protein sequence ID" value="MFB9885142.1"/>
    <property type="molecule type" value="Genomic_DNA"/>
</dbReference>
<dbReference type="Pfam" id="PF05193">
    <property type="entry name" value="Peptidase_M16_C"/>
    <property type="match status" value="1"/>
</dbReference>
<sequence length="969" mass="108665">MTAHPAFTLLRQAEISSLGLQVFEYEHQQTGAKHYHLAAEHDENAFIVALRTMPMNSTGVAHILEHTALCGSERYPVRDPFFMMTRRSLNTFMNAFTSSDWTAYPFASQNEKDFYNLLDVYLDAVFFSRLDPLDFAQEGHRLEFSERNNPDTPLQIKGVVYNEMKGAMSSPVSILWHTLCKYLFPTTTYHYNSGGEPDAIPDLSYAELLDFYKKHYHPSNAIFMTFGNLPAAQHQERMHELALKRFDRAQHRWEVPDEKRYFAPIRVEEAYPLQEEDIQGHTHLVLGWLLGSSIDLYEMLKAHLLSRVLLDNSSSPLRHVLETSGLAQAPSPLCGLEDSNRQLSFMCGLEGSDPDKADEFEQLVLTTLEKLADEGIEQEHVASALHQLELSQREIGGDSYPYGLQLILGCLSSAIHRGDPLALLDLEPALARLREDVQDPGFIPQLIRQLLLDNPHRVRLVLRPDQQLASRRDQAEQQRLASLQASLSDEQKQQIVQQAEALAERQNQQDNPDILPKVGLADVPPELKLVAGKYQAEPLPVRFYERGTNGLVYQQVIMPLPSLSAEQLQWLPYYMGSIAELGVGNDSYLQTQARQAAVTGGLSAYTSIRAEVDNREQLQAYMVLSGKALARNHQELDKLQLDTLQALRFDEHQRLRELVSQRNARKRQSITGSGHVLAMQAASAYFSPGARLAHFSSGLEGIRHLQRLDKSLQDDQNLATLAASFADLHQQVLQAPRQLLLVAEQERMPQCLQQLHPDWGQGAFPAQAIWQPQLGSVAQQQVWKVNTQVSFCAKAYATVPSGHPDAPVLTVLGEYLRNGFLHKAVREQGGAYGGGAGHDAANGIMRFYSYRDPRISATLADFDQALVWLQEHKADPAKLEEAILGVVSSLDKPGSPAGEALHDAHNLLHGRGHEQRRLFRQRILSVTLEDMRRVAATYLRPELASSAVVTHEQGVAELQEQGFQAFTLA</sequence>
<dbReference type="RefSeq" id="WP_081414426.1">
    <property type="nucleotide sequence ID" value="NZ_JBHLZN010000001.1"/>
</dbReference>
<dbReference type="SMART" id="SM01264">
    <property type="entry name" value="M16C_associated"/>
    <property type="match status" value="1"/>
</dbReference>
<dbReference type="SUPFAM" id="SSF63411">
    <property type="entry name" value="LuxS/MPP-like metallohydrolase"/>
    <property type="match status" value="4"/>
</dbReference>
<protein>
    <submittedName>
        <fullName evidence="2">Insulinase family protein</fullName>
    </submittedName>
</protein>
<feature type="domain" description="Peptidase M16C associated" evidence="1">
    <location>
        <begin position="462"/>
        <end position="708"/>
    </location>
</feature>
<dbReference type="InterPro" id="IPR011249">
    <property type="entry name" value="Metalloenz_LuxS/M16"/>
</dbReference>
<organism evidence="2 3">
    <name type="scientific">Balneatrix alpica</name>
    <dbReference type="NCBI Taxonomy" id="75684"/>
    <lineage>
        <taxon>Bacteria</taxon>
        <taxon>Pseudomonadati</taxon>
        <taxon>Pseudomonadota</taxon>
        <taxon>Gammaproteobacteria</taxon>
        <taxon>Oceanospirillales</taxon>
        <taxon>Balneatrichaceae</taxon>
        <taxon>Balneatrix</taxon>
    </lineage>
</organism>